<keyword evidence="3" id="KW-0272">Extracellular matrix</keyword>
<dbReference type="EMBL" id="QNUK01000612">
    <property type="protein sequence ID" value="KAF5891142.1"/>
    <property type="molecule type" value="Genomic_DNA"/>
</dbReference>
<keyword evidence="3" id="KW-0165">Cleavage on pair of basic residues</keyword>
<dbReference type="GO" id="GO:0007339">
    <property type="term" value="P:binding of sperm to zona pellucida"/>
    <property type="evidence" value="ECO:0007669"/>
    <property type="project" value="UniProtKB-UniRule"/>
</dbReference>
<dbReference type="OrthoDB" id="8880842at2759"/>
<dbReference type="InterPro" id="IPR042235">
    <property type="entry name" value="ZP-C_dom"/>
</dbReference>
<evidence type="ECO:0000259" key="4">
    <source>
        <dbReference type="PROSITE" id="PS51034"/>
    </source>
</evidence>
<comment type="PTM">
    <text evidence="3">Proteolytically cleaved before the transmembrane segment to yield the secreted ectodomain incorporated in the zona pellucida.</text>
</comment>
<evidence type="ECO:0000256" key="1">
    <source>
        <dbReference type="ARBA" id="ARBA00023157"/>
    </source>
</evidence>
<dbReference type="GO" id="GO:0035804">
    <property type="term" value="F:structural constituent of egg coat"/>
    <property type="evidence" value="ECO:0007669"/>
    <property type="project" value="UniProtKB-UniRule"/>
</dbReference>
<dbReference type="InterPro" id="IPR001507">
    <property type="entry name" value="ZP_dom"/>
</dbReference>
<dbReference type="Gene3D" id="2.60.40.3210">
    <property type="entry name" value="Zona pellucida, ZP-N domain"/>
    <property type="match status" value="1"/>
</dbReference>
<feature type="chain" id="PRO_5041480235" description="Zona pellucida sperm-binding protein 3" evidence="3">
    <location>
        <begin position="24"/>
        <end position="330"/>
    </location>
</feature>
<keyword evidence="3" id="KW-0732">Signal</keyword>
<dbReference type="PROSITE" id="PS51034">
    <property type="entry name" value="ZP_2"/>
    <property type="match status" value="1"/>
</dbReference>
<dbReference type="PANTHER" id="PTHR11576:SF2">
    <property type="entry name" value="ZONA PELLUCIDA SPERM-BINDING PROTEIN 3"/>
    <property type="match status" value="1"/>
</dbReference>
<gene>
    <name evidence="5" type="ORF">DAT39_019164</name>
</gene>
<protein>
    <recommendedName>
        <fullName evidence="3">Zona pellucida sperm-binding protein 3</fullName>
    </recommendedName>
</protein>
<organism evidence="5 6">
    <name type="scientific">Clarias magur</name>
    <name type="common">Asian catfish</name>
    <name type="synonym">Macropteronotus magur</name>
    <dbReference type="NCBI Taxonomy" id="1594786"/>
    <lineage>
        <taxon>Eukaryota</taxon>
        <taxon>Metazoa</taxon>
        <taxon>Chordata</taxon>
        <taxon>Craniata</taxon>
        <taxon>Vertebrata</taxon>
        <taxon>Euteleostomi</taxon>
        <taxon>Actinopterygii</taxon>
        <taxon>Neopterygii</taxon>
        <taxon>Teleostei</taxon>
        <taxon>Ostariophysi</taxon>
        <taxon>Siluriformes</taxon>
        <taxon>Clariidae</taxon>
        <taxon>Clarias</taxon>
    </lineage>
</organism>
<comment type="subcellular location">
    <subcellularLocation>
        <location evidence="3">Zona pellucida</location>
    </subcellularLocation>
    <subcellularLocation>
        <location evidence="3">Cell membrane</location>
        <topology evidence="3">Single-pass type I membrane protein</topology>
    </subcellularLocation>
</comment>
<dbReference type="InterPro" id="IPR055355">
    <property type="entry name" value="ZP-C"/>
</dbReference>
<dbReference type="GO" id="GO:0035803">
    <property type="term" value="P:egg coat formation"/>
    <property type="evidence" value="ECO:0007669"/>
    <property type="project" value="UniProtKB-UniRule"/>
</dbReference>
<dbReference type="Pfam" id="PF23344">
    <property type="entry name" value="ZP-N"/>
    <property type="match status" value="1"/>
</dbReference>
<sequence>MRFGTQHLALITVLTLVTGGASGIRVGKEGPRVGLEGRRYKAAGFRSEVRALPLGVRVHCTEHSMVVRARSDLYGTGRLVHAEELRLGPETSAGHCGATRRGGGEHVITAGLHECGAQLRVEGDHLVYANTLFHIPTPNPFGIVRSAGVAIPVECHYKRTHFVSSNIQSNPVSPAPPSPLPQSRTDDWMSERWLDMTDFDKAVTMVASVLSGHHSAFKLFLDHCVVTHGPNTAFTSTCDLINDHRCSGVSGADGHVLTVKLNSLRDKQPPGSATFLRCWMKTAEVVQEQESVNKGCSYLGNSWCSVDGKHKVCECCDRKQDVLIQRWITT</sequence>
<evidence type="ECO:0000256" key="3">
    <source>
        <dbReference type="RuleBase" id="RU367066"/>
    </source>
</evidence>
<proteinExistence type="inferred from homology"/>
<comment type="function">
    <text evidence="3">Component of the zona pellucida, an extracellular matrix surrounding oocytes which mediates sperm binding, induction of the acrosome reaction and prevents post-fertilization polyspermy. The zona pellucida is composed of 3 to 4 glycoproteins, ZP1, ZP2, ZP3, and ZP4. ZP3 is essential for sperm binding and zona matrix formation.</text>
</comment>
<dbReference type="InterPro" id="IPR055356">
    <property type="entry name" value="ZP-N"/>
</dbReference>
<evidence type="ECO:0000313" key="5">
    <source>
        <dbReference type="EMBL" id="KAF5891142.1"/>
    </source>
</evidence>
<comment type="caution">
    <text evidence="5">The sequence shown here is derived from an EMBL/GenBank/DDBJ whole genome shotgun (WGS) entry which is preliminary data.</text>
</comment>
<dbReference type="Gene3D" id="2.60.40.4100">
    <property type="entry name" value="Zona pellucida, ZP-C domain"/>
    <property type="match status" value="1"/>
</dbReference>
<keyword evidence="3" id="KW-0964">Secreted</keyword>
<dbReference type="GO" id="GO:0005886">
    <property type="term" value="C:plasma membrane"/>
    <property type="evidence" value="ECO:0007669"/>
    <property type="project" value="UniProtKB-SubCell"/>
</dbReference>
<dbReference type="FunFam" id="2.60.40.3210:FF:000001">
    <property type="entry name" value="Zona pellucida sperm-binding protein 3"/>
    <property type="match status" value="1"/>
</dbReference>
<dbReference type="Pfam" id="PF00100">
    <property type="entry name" value="Zona_pellucida"/>
    <property type="match status" value="1"/>
</dbReference>
<dbReference type="InterPro" id="IPR048290">
    <property type="entry name" value="ZP_chr"/>
</dbReference>
<dbReference type="SMART" id="SM00241">
    <property type="entry name" value="ZP"/>
    <property type="match status" value="1"/>
</dbReference>
<comment type="domain">
    <text evidence="3">The ZP domain is involved in the polymerization of the ZP proteins to form the zona pellucida.</text>
</comment>
<accession>A0A8J4U9A8</accession>
<keyword evidence="6" id="KW-1185">Reference proteome</keyword>
<dbReference type="Proteomes" id="UP000727407">
    <property type="component" value="Unassembled WGS sequence"/>
</dbReference>
<keyword evidence="3" id="KW-0472">Membrane</keyword>
<dbReference type="GO" id="GO:0035805">
    <property type="term" value="C:egg coat"/>
    <property type="evidence" value="ECO:0007669"/>
    <property type="project" value="UniProtKB-SubCell"/>
</dbReference>
<keyword evidence="1 3" id="KW-1015">Disulfide bond</keyword>
<keyword evidence="2" id="KW-0325">Glycoprotein</keyword>
<evidence type="ECO:0000313" key="6">
    <source>
        <dbReference type="Proteomes" id="UP000727407"/>
    </source>
</evidence>
<dbReference type="PRINTS" id="PR00023">
    <property type="entry name" value="ZPELLUCIDA"/>
</dbReference>
<evidence type="ECO:0000256" key="2">
    <source>
        <dbReference type="ARBA" id="ARBA00023180"/>
    </source>
</evidence>
<reference evidence="5" key="1">
    <citation type="submission" date="2020-07" db="EMBL/GenBank/DDBJ databases">
        <title>Clarias magur genome sequencing, assembly and annotation.</title>
        <authorList>
            <person name="Kushwaha B."/>
            <person name="Kumar R."/>
            <person name="Das P."/>
            <person name="Joshi C.G."/>
            <person name="Kumar D."/>
            <person name="Nagpure N.S."/>
            <person name="Pandey M."/>
            <person name="Agarwal S."/>
            <person name="Srivastava S."/>
            <person name="Singh M."/>
            <person name="Sahoo L."/>
            <person name="Jayasankar P."/>
            <person name="Meher P.K."/>
            <person name="Koringa P.G."/>
            <person name="Iquebal M.A."/>
            <person name="Das S.P."/>
            <person name="Bit A."/>
            <person name="Patnaik S."/>
            <person name="Patel N."/>
            <person name="Shah T.M."/>
            <person name="Hinsu A."/>
            <person name="Jena J.K."/>
        </authorList>
    </citation>
    <scope>NUCLEOTIDE SEQUENCE</scope>
    <source>
        <strain evidence="5">CIFAMagur01</strain>
        <tissue evidence="5">Testis</tissue>
    </source>
</reference>
<dbReference type="AlphaFoldDB" id="A0A8J4U9A8"/>
<comment type="similarity">
    <text evidence="3">Belongs to the ZP domain family. ZPC subfamily.</text>
</comment>
<dbReference type="GO" id="GO:2000344">
    <property type="term" value="P:positive regulation of acrosome reaction"/>
    <property type="evidence" value="ECO:0007669"/>
    <property type="project" value="UniProtKB-UniRule"/>
</dbReference>
<dbReference type="PANTHER" id="PTHR11576">
    <property type="entry name" value="ZONA PELLUCIDA SPERM-BINDING PROTEIN 3"/>
    <property type="match status" value="1"/>
</dbReference>
<keyword evidence="3" id="KW-1003">Cell membrane</keyword>
<dbReference type="GO" id="GO:0032190">
    <property type="term" value="F:acrosin binding"/>
    <property type="evidence" value="ECO:0007669"/>
    <property type="project" value="TreeGrafter"/>
</dbReference>
<name>A0A8J4U9A8_CLAMG</name>
<feature type="domain" description="ZP" evidence="4">
    <location>
        <begin position="59"/>
        <end position="320"/>
    </location>
</feature>
<feature type="signal peptide" evidence="3">
    <location>
        <begin position="1"/>
        <end position="23"/>
    </location>
</feature>